<feature type="compositionally biased region" description="Basic and acidic residues" evidence="1">
    <location>
        <begin position="176"/>
        <end position="191"/>
    </location>
</feature>
<dbReference type="EMBL" id="MU001680">
    <property type="protein sequence ID" value="KAF2457353.1"/>
    <property type="molecule type" value="Genomic_DNA"/>
</dbReference>
<dbReference type="AlphaFoldDB" id="A0A6A6P1L2"/>
<keyword evidence="3" id="KW-1185">Reference proteome</keyword>
<organism evidence="2 3">
    <name type="scientific">Lineolata rhizophorae</name>
    <dbReference type="NCBI Taxonomy" id="578093"/>
    <lineage>
        <taxon>Eukaryota</taxon>
        <taxon>Fungi</taxon>
        <taxon>Dikarya</taxon>
        <taxon>Ascomycota</taxon>
        <taxon>Pezizomycotina</taxon>
        <taxon>Dothideomycetes</taxon>
        <taxon>Dothideomycetes incertae sedis</taxon>
        <taxon>Lineolatales</taxon>
        <taxon>Lineolataceae</taxon>
        <taxon>Lineolata</taxon>
    </lineage>
</organism>
<evidence type="ECO:0000313" key="2">
    <source>
        <dbReference type="EMBL" id="KAF2457353.1"/>
    </source>
</evidence>
<reference evidence="2" key="1">
    <citation type="journal article" date="2020" name="Stud. Mycol.">
        <title>101 Dothideomycetes genomes: a test case for predicting lifestyles and emergence of pathogens.</title>
        <authorList>
            <person name="Haridas S."/>
            <person name="Albert R."/>
            <person name="Binder M."/>
            <person name="Bloem J."/>
            <person name="Labutti K."/>
            <person name="Salamov A."/>
            <person name="Andreopoulos B."/>
            <person name="Baker S."/>
            <person name="Barry K."/>
            <person name="Bills G."/>
            <person name="Bluhm B."/>
            <person name="Cannon C."/>
            <person name="Castanera R."/>
            <person name="Culley D."/>
            <person name="Daum C."/>
            <person name="Ezra D."/>
            <person name="Gonzalez J."/>
            <person name="Henrissat B."/>
            <person name="Kuo A."/>
            <person name="Liang C."/>
            <person name="Lipzen A."/>
            <person name="Lutzoni F."/>
            <person name="Magnuson J."/>
            <person name="Mondo S."/>
            <person name="Nolan M."/>
            <person name="Ohm R."/>
            <person name="Pangilinan J."/>
            <person name="Park H.-J."/>
            <person name="Ramirez L."/>
            <person name="Alfaro M."/>
            <person name="Sun H."/>
            <person name="Tritt A."/>
            <person name="Yoshinaga Y."/>
            <person name="Zwiers L.-H."/>
            <person name="Turgeon B."/>
            <person name="Goodwin S."/>
            <person name="Spatafora J."/>
            <person name="Crous P."/>
            <person name="Grigoriev I."/>
        </authorList>
    </citation>
    <scope>NUCLEOTIDE SEQUENCE</scope>
    <source>
        <strain evidence="2">ATCC 16933</strain>
    </source>
</reference>
<gene>
    <name evidence="2" type="ORF">BDY21DRAFT_343605</name>
</gene>
<evidence type="ECO:0000256" key="1">
    <source>
        <dbReference type="SAM" id="MobiDB-lite"/>
    </source>
</evidence>
<sequence length="198" mass="21363">MHSMIRISKRQDGIASTPISLSPASTLSRTWPTASGRLFPSPLHIRHTLSPRVRNRHSAANAARAPTRITVSTGLVIETATVASGAAARHVGNARMRVARGGVVVVVMVVGFPDHDGGRGRVVVVAVMVVVRRAPVIPGPVAGRLVPFATDVAARSCCEAHRRRLAMEPMRWSDDRIPKLRESSSRNRAEGVFEQDSM</sequence>
<evidence type="ECO:0000313" key="3">
    <source>
        <dbReference type="Proteomes" id="UP000799766"/>
    </source>
</evidence>
<protein>
    <submittedName>
        <fullName evidence="2">Uncharacterized protein</fullName>
    </submittedName>
</protein>
<proteinExistence type="predicted"/>
<name>A0A6A6P1L2_9PEZI</name>
<feature type="region of interest" description="Disordered" evidence="1">
    <location>
        <begin position="176"/>
        <end position="198"/>
    </location>
</feature>
<dbReference type="Proteomes" id="UP000799766">
    <property type="component" value="Unassembled WGS sequence"/>
</dbReference>
<accession>A0A6A6P1L2</accession>